<dbReference type="Proteomes" id="UP001174909">
    <property type="component" value="Unassembled WGS sequence"/>
</dbReference>
<organism evidence="3 4">
    <name type="scientific">Geodia barretti</name>
    <name type="common">Barrett's horny sponge</name>
    <dbReference type="NCBI Taxonomy" id="519541"/>
    <lineage>
        <taxon>Eukaryota</taxon>
        <taxon>Metazoa</taxon>
        <taxon>Porifera</taxon>
        <taxon>Demospongiae</taxon>
        <taxon>Heteroscleromorpha</taxon>
        <taxon>Tetractinellida</taxon>
        <taxon>Astrophorina</taxon>
        <taxon>Geodiidae</taxon>
        <taxon>Geodia</taxon>
    </lineage>
</organism>
<evidence type="ECO:0000256" key="1">
    <source>
        <dbReference type="ARBA" id="ARBA00023163"/>
    </source>
</evidence>
<dbReference type="Gene3D" id="3.30.40.210">
    <property type="match status" value="1"/>
</dbReference>
<protein>
    <submittedName>
        <fullName evidence="3">Transcription elongation factor SPT4-B</fullName>
    </submittedName>
</protein>
<dbReference type="AlphaFoldDB" id="A0AA35WFF5"/>
<name>A0AA35WFF5_GEOBA</name>
<proteinExistence type="predicted"/>
<keyword evidence="3" id="KW-0251">Elongation factor</keyword>
<sequence length="54" mass="6189">MIPQESWVSKWQRIDRYVPGCYAMSVSGDLPQDVIDSLQDKGVPYVSRDTSNRN</sequence>
<feature type="domain" description="Spt4/RpoE2 zinc finger" evidence="2">
    <location>
        <begin position="3"/>
        <end position="27"/>
    </location>
</feature>
<gene>
    <name evidence="3" type="ORF">GBAR_LOCUS11206</name>
</gene>
<dbReference type="GO" id="GO:0006355">
    <property type="term" value="P:regulation of DNA-templated transcription"/>
    <property type="evidence" value="ECO:0007669"/>
    <property type="project" value="InterPro"/>
</dbReference>
<evidence type="ECO:0000313" key="4">
    <source>
        <dbReference type="Proteomes" id="UP001174909"/>
    </source>
</evidence>
<dbReference type="InterPro" id="IPR022800">
    <property type="entry name" value="Spt4/RpoE2_Znf"/>
</dbReference>
<dbReference type="GO" id="GO:0003746">
    <property type="term" value="F:translation elongation factor activity"/>
    <property type="evidence" value="ECO:0007669"/>
    <property type="project" value="UniProtKB-KW"/>
</dbReference>
<dbReference type="Pfam" id="PF06093">
    <property type="entry name" value="Spt4"/>
    <property type="match status" value="1"/>
</dbReference>
<dbReference type="PANTHER" id="PTHR12882:SF1">
    <property type="entry name" value="TRANSCRIPTION ELONGATION FACTOR SPT4"/>
    <property type="match status" value="1"/>
</dbReference>
<keyword evidence="3" id="KW-0648">Protein biosynthesis</keyword>
<accession>A0AA35WFF5</accession>
<keyword evidence="1" id="KW-0804">Transcription</keyword>
<reference evidence="3" key="1">
    <citation type="submission" date="2023-03" db="EMBL/GenBank/DDBJ databases">
        <authorList>
            <person name="Steffen K."/>
            <person name="Cardenas P."/>
        </authorList>
    </citation>
    <scope>NUCLEOTIDE SEQUENCE</scope>
</reference>
<evidence type="ECO:0000313" key="3">
    <source>
        <dbReference type="EMBL" id="CAI8018459.1"/>
    </source>
</evidence>
<dbReference type="GO" id="GO:0032044">
    <property type="term" value="C:DSIF complex"/>
    <property type="evidence" value="ECO:0007669"/>
    <property type="project" value="TreeGrafter"/>
</dbReference>
<keyword evidence="4" id="KW-1185">Reference proteome</keyword>
<dbReference type="InterPro" id="IPR038510">
    <property type="entry name" value="Spt4_sf"/>
</dbReference>
<evidence type="ECO:0000259" key="2">
    <source>
        <dbReference type="Pfam" id="PF06093"/>
    </source>
</evidence>
<comment type="caution">
    <text evidence="3">The sequence shown here is derived from an EMBL/GenBank/DDBJ whole genome shotgun (WGS) entry which is preliminary data.</text>
</comment>
<dbReference type="GO" id="GO:0000993">
    <property type="term" value="F:RNA polymerase II complex binding"/>
    <property type="evidence" value="ECO:0007669"/>
    <property type="project" value="TreeGrafter"/>
</dbReference>
<dbReference type="GO" id="GO:0140673">
    <property type="term" value="P:transcription elongation-coupled chromatin remodeling"/>
    <property type="evidence" value="ECO:0007669"/>
    <property type="project" value="InterPro"/>
</dbReference>
<dbReference type="PANTHER" id="PTHR12882">
    <property type="entry name" value="SUPPRESSOR OF TY 4"/>
    <property type="match status" value="1"/>
</dbReference>
<dbReference type="EMBL" id="CASHTH010001689">
    <property type="protein sequence ID" value="CAI8018459.1"/>
    <property type="molecule type" value="Genomic_DNA"/>
</dbReference>
<dbReference type="GO" id="GO:0008270">
    <property type="term" value="F:zinc ion binding"/>
    <property type="evidence" value="ECO:0007669"/>
    <property type="project" value="InterPro"/>
</dbReference>
<dbReference type="InterPro" id="IPR009287">
    <property type="entry name" value="Spt4"/>
</dbReference>